<accession>A0A1I1EH75</accession>
<evidence type="ECO:0000313" key="5">
    <source>
        <dbReference type="Proteomes" id="UP000199376"/>
    </source>
</evidence>
<dbReference type="STRING" id="283737.SAMN05660453_0463"/>
<name>A0A1I1EH75_9LACO</name>
<dbReference type="GO" id="GO:0005829">
    <property type="term" value="C:cytosol"/>
    <property type="evidence" value="ECO:0007669"/>
    <property type="project" value="TreeGrafter"/>
</dbReference>
<sequence>MMNLLIIQGHPDRESFTHANAMNAMREAEKAGHQVKMIDLAVDDFDPILRFGYRQHMDDESAPHHFQELIQEADHLAFFFPVWWGAEPAVLKGFLDRTLTPGFAYHYESPTKIQHLLKGKTASLFITSRGPAWFTKSPYGAVVSRWKRLVLGFSGIKVKKTLVMGDMNTKKNTEKKRQAFMALSAKELQ</sequence>
<proteinExistence type="inferred from homology"/>
<comment type="similarity">
    <text evidence="1">Belongs to the NAD(P)H dehydrogenase (quinone) family.</text>
</comment>
<dbReference type="PANTHER" id="PTHR10204:SF34">
    <property type="entry name" value="NAD(P)H DEHYDROGENASE [QUINONE] 1 ISOFORM 1"/>
    <property type="match status" value="1"/>
</dbReference>
<organism evidence="4 5">
    <name type="scientific">Fructobacillus durionis</name>
    <dbReference type="NCBI Taxonomy" id="283737"/>
    <lineage>
        <taxon>Bacteria</taxon>
        <taxon>Bacillati</taxon>
        <taxon>Bacillota</taxon>
        <taxon>Bacilli</taxon>
        <taxon>Lactobacillales</taxon>
        <taxon>Lactobacillaceae</taxon>
        <taxon>Fructobacillus</taxon>
    </lineage>
</organism>
<reference evidence="4 5" key="1">
    <citation type="submission" date="2016-10" db="EMBL/GenBank/DDBJ databases">
        <authorList>
            <person name="de Groot N.N."/>
        </authorList>
    </citation>
    <scope>NUCLEOTIDE SEQUENCE [LARGE SCALE GENOMIC DNA]</scope>
    <source>
        <strain evidence="4 5">DSM 19113</strain>
    </source>
</reference>
<dbReference type="RefSeq" id="WP_244269331.1">
    <property type="nucleotide sequence ID" value="NZ_FOLI01000001.1"/>
</dbReference>
<evidence type="ECO:0000256" key="2">
    <source>
        <dbReference type="ARBA" id="ARBA00023002"/>
    </source>
</evidence>
<keyword evidence="2" id="KW-0560">Oxidoreductase</keyword>
<protein>
    <submittedName>
        <fullName evidence="4">Flavodoxin-like fold</fullName>
    </submittedName>
</protein>
<dbReference type="InterPro" id="IPR029039">
    <property type="entry name" value="Flavoprotein-like_sf"/>
</dbReference>
<evidence type="ECO:0000259" key="3">
    <source>
        <dbReference type="Pfam" id="PF02525"/>
    </source>
</evidence>
<dbReference type="InterPro" id="IPR003680">
    <property type="entry name" value="Flavodoxin_fold"/>
</dbReference>
<dbReference type="InterPro" id="IPR051545">
    <property type="entry name" value="NAD(P)H_dehydrogenase_qn"/>
</dbReference>
<evidence type="ECO:0000313" key="4">
    <source>
        <dbReference type="EMBL" id="SFB86026.1"/>
    </source>
</evidence>
<evidence type="ECO:0000256" key="1">
    <source>
        <dbReference type="ARBA" id="ARBA00006252"/>
    </source>
</evidence>
<dbReference type="PANTHER" id="PTHR10204">
    <property type="entry name" value="NAD P H OXIDOREDUCTASE-RELATED"/>
    <property type="match status" value="1"/>
</dbReference>
<dbReference type="EMBL" id="FOLI01000001">
    <property type="protein sequence ID" value="SFB86026.1"/>
    <property type="molecule type" value="Genomic_DNA"/>
</dbReference>
<dbReference type="Proteomes" id="UP000199376">
    <property type="component" value="Unassembled WGS sequence"/>
</dbReference>
<dbReference type="SUPFAM" id="SSF52218">
    <property type="entry name" value="Flavoproteins"/>
    <property type="match status" value="1"/>
</dbReference>
<dbReference type="AlphaFoldDB" id="A0A1I1EH75"/>
<dbReference type="GO" id="GO:0003955">
    <property type="term" value="F:NAD(P)H dehydrogenase (quinone) activity"/>
    <property type="evidence" value="ECO:0007669"/>
    <property type="project" value="TreeGrafter"/>
</dbReference>
<gene>
    <name evidence="4" type="ORF">SAMN05660453_0463</name>
</gene>
<dbReference type="Gene3D" id="3.40.50.360">
    <property type="match status" value="1"/>
</dbReference>
<keyword evidence="5" id="KW-1185">Reference proteome</keyword>
<feature type="domain" description="Flavodoxin-like fold" evidence="3">
    <location>
        <begin position="2"/>
        <end position="179"/>
    </location>
</feature>
<dbReference type="Pfam" id="PF02525">
    <property type="entry name" value="Flavodoxin_2"/>
    <property type="match status" value="1"/>
</dbReference>